<dbReference type="GO" id="GO:0005829">
    <property type="term" value="C:cytosol"/>
    <property type="evidence" value="ECO:0007669"/>
    <property type="project" value="TreeGrafter"/>
</dbReference>
<dbReference type="GO" id="GO:0003677">
    <property type="term" value="F:DNA binding"/>
    <property type="evidence" value="ECO:0007669"/>
    <property type="project" value="InterPro"/>
</dbReference>
<dbReference type="InterPro" id="IPR006935">
    <property type="entry name" value="Helicase/UvrB_N"/>
</dbReference>
<protein>
    <submittedName>
        <fullName evidence="3">Type III restriction endonuclease subunit R</fullName>
    </submittedName>
</protein>
<reference evidence="3 4" key="1">
    <citation type="journal article" date="2016" name="Environ. Microbiol.">
        <title>Genomic resolution of a cold subsurface aquifer community provides metabolic insights for novel microbes adapted to high CO concentrations.</title>
        <authorList>
            <person name="Probst A.J."/>
            <person name="Castelle C.J."/>
            <person name="Singh A."/>
            <person name="Brown C.T."/>
            <person name="Anantharaman K."/>
            <person name="Sharon I."/>
            <person name="Hug L.A."/>
            <person name="Burstein D."/>
            <person name="Emerson J.B."/>
            <person name="Thomas B.C."/>
            <person name="Banfield J.F."/>
        </authorList>
    </citation>
    <scope>NUCLEOTIDE SEQUENCE [LARGE SCALE GENOMIC DNA]</scope>
    <source>
        <strain evidence="3">CG2_30_54_11</strain>
    </source>
</reference>
<keyword evidence="3" id="KW-0540">Nuclease</keyword>
<feature type="domain" description="Type III restriction enzyme C-terminal endonuclease" evidence="2">
    <location>
        <begin position="764"/>
        <end position="868"/>
    </location>
</feature>
<feature type="domain" description="Helicase/UvrB N-terminal" evidence="1">
    <location>
        <begin position="93"/>
        <end position="334"/>
    </location>
</feature>
<dbReference type="STRING" id="1817892.AUK40_06730"/>
<dbReference type="PANTHER" id="PTHR47396">
    <property type="entry name" value="TYPE I RESTRICTION ENZYME ECOKI R PROTEIN"/>
    <property type="match status" value="1"/>
</dbReference>
<dbReference type="SUPFAM" id="SSF52540">
    <property type="entry name" value="P-loop containing nucleoside triphosphate hydrolases"/>
    <property type="match status" value="1"/>
</dbReference>
<dbReference type="PANTHER" id="PTHR47396:SF1">
    <property type="entry name" value="ATP-DEPENDENT HELICASE IRC3-RELATED"/>
    <property type="match status" value="1"/>
</dbReference>
<dbReference type="InterPro" id="IPR045572">
    <property type="entry name" value="RE_endonuc_C"/>
</dbReference>
<accession>A0A1J5IJU7</accession>
<keyword evidence="3" id="KW-0378">Hydrolase</keyword>
<proteinExistence type="predicted"/>
<keyword evidence="3" id="KW-0255">Endonuclease</keyword>
<evidence type="ECO:0000259" key="2">
    <source>
        <dbReference type="Pfam" id="PF19778"/>
    </source>
</evidence>
<sequence>MALHPDFPTSPYAILDPEIRWFPADEAMREKTYDKLLPPLVVNLRRRVKEWRDAKYAGASETTLTLLKWWFESEHLMPRSDGTMFPFRYYFCQREAVETVIYLTEIVKVKDKYDLIRFDASGLVSAGMFDETWRRYVVKMATGSGKTKILSLILAWSYFHKLYEEGSPLARNFLIITPNIIVLDRIRSDFDRLKIFYEDPILPDNGVSGHDWRNDFQLTLHIQDEVGIIRKTGNIFLTNIHRVYDSANTTPCAQDEDTKDYFLGQKPTGATTDSKVDLSQIVRDIDELVILNDEAHHIHNQSLAWFQSIRDIHNNLKFKGRELSLQLDVTATPRHDNGGIFVQTICDYPLVEAIHQNIVKHPTLPDSASRAKLVPRQSSKYTEQYQDYIHLGVLEWRKAYTEHQKMSKKAVLFVMTDDTKTCDEVAEYLHQHYPEFEARDSVLVIHTKDNGEISESASGKKKEELVILRKAANEIDQLQSPYKAIISVLMLKEGWDVKNVTTIVGLRAYVAQSNILPEQTLGRGLRRMYRGEDIAELVSVVGTDAFMDFVESIKSEGVDLEYRKMGEHTAPTAPIVVEVDHENTKKDIDKLDINIAVLTPRIYREYRKLTDLDLNTFGHKRIELAQFSDDEVKQIVFRDITSGDITHITELESSGIANYQNVVGYFARQIMKELRLVSGYDVLYGKMKEFIASYLFTSEVNLESLNTLRNLSELEASKTIIETFKKQINALTVVDKGDARIQNSIKVGSSRPFVAKEQPYLIPQKSVFNKIVGDSHFEFEFAAFLESCDDIVSYAKNYYAVHFKIDYQNASGEIRDYYPDFIVKKSENEIYIVETKGQEDLDALEKKKRAIQWCEDVNAEQSKVRYQYLYITQEQYEKYRAKSFEQLVSTVRAG</sequence>
<dbReference type="InterPro" id="IPR027417">
    <property type="entry name" value="P-loop_NTPase"/>
</dbReference>
<dbReference type="EMBL" id="MNZT01000125">
    <property type="protein sequence ID" value="OIP94682.1"/>
    <property type="molecule type" value="Genomic_DNA"/>
</dbReference>
<name>A0A1J5IJU7_9BACT</name>
<organism evidence="3 4">
    <name type="scientific">Candidatus Wirthbacteria bacterium CG2_30_54_11</name>
    <dbReference type="NCBI Taxonomy" id="1817892"/>
    <lineage>
        <taxon>Bacteria</taxon>
        <taxon>Candidatus Wirthbacteria</taxon>
    </lineage>
</organism>
<evidence type="ECO:0000313" key="4">
    <source>
        <dbReference type="Proteomes" id="UP000183245"/>
    </source>
</evidence>
<comment type="caution">
    <text evidence="3">The sequence shown here is derived from an EMBL/GenBank/DDBJ whole genome shotgun (WGS) entry which is preliminary data.</text>
</comment>
<evidence type="ECO:0000313" key="3">
    <source>
        <dbReference type="EMBL" id="OIP94682.1"/>
    </source>
</evidence>
<dbReference type="Proteomes" id="UP000183245">
    <property type="component" value="Unassembled WGS sequence"/>
</dbReference>
<evidence type="ECO:0000259" key="1">
    <source>
        <dbReference type="Pfam" id="PF04851"/>
    </source>
</evidence>
<dbReference type="InterPro" id="IPR050742">
    <property type="entry name" value="Helicase_Restrict-Modif_Enz"/>
</dbReference>
<dbReference type="Pfam" id="PF19778">
    <property type="entry name" value="RE_endonuc"/>
    <property type="match status" value="1"/>
</dbReference>
<dbReference type="Gene3D" id="3.40.50.300">
    <property type="entry name" value="P-loop containing nucleotide triphosphate hydrolases"/>
    <property type="match status" value="2"/>
</dbReference>
<dbReference type="GO" id="GO:0015668">
    <property type="term" value="F:type III site-specific deoxyribonuclease activity"/>
    <property type="evidence" value="ECO:0007669"/>
    <property type="project" value="InterPro"/>
</dbReference>
<dbReference type="Pfam" id="PF04851">
    <property type="entry name" value="ResIII"/>
    <property type="match status" value="1"/>
</dbReference>
<dbReference type="AlphaFoldDB" id="A0A1J5IJU7"/>
<dbReference type="GO" id="GO:0005524">
    <property type="term" value="F:ATP binding"/>
    <property type="evidence" value="ECO:0007669"/>
    <property type="project" value="InterPro"/>
</dbReference>
<gene>
    <name evidence="3" type="ORF">AUK40_06730</name>
</gene>